<proteinExistence type="inferred from homology"/>
<dbReference type="GO" id="GO:1901678">
    <property type="term" value="P:iron coordination entity transport"/>
    <property type="evidence" value="ECO:0007669"/>
    <property type="project" value="UniProtKB-ARBA"/>
</dbReference>
<keyword evidence="3" id="KW-0813">Transport</keyword>
<evidence type="ECO:0000256" key="4">
    <source>
        <dbReference type="ARBA" id="ARBA00022729"/>
    </source>
</evidence>
<reference evidence="7 8" key="1">
    <citation type="submission" date="2017-02" db="EMBL/GenBank/DDBJ databases">
        <authorList>
            <person name="Peterson S.W."/>
        </authorList>
    </citation>
    <scope>NUCLEOTIDE SEQUENCE [LARGE SCALE GENOMIC DNA]</scope>
    <source>
        <strain evidence="7 8">DSM 21481</strain>
    </source>
</reference>
<evidence type="ECO:0000256" key="5">
    <source>
        <dbReference type="SAM" id="SignalP"/>
    </source>
</evidence>
<evidence type="ECO:0000313" key="8">
    <source>
        <dbReference type="Proteomes" id="UP000189777"/>
    </source>
</evidence>
<dbReference type="Gene3D" id="3.40.50.1980">
    <property type="entry name" value="Nitrogenase molybdenum iron protein domain"/>
    <property type="match status" value="2"/>
</dbReference>
<organism evidence="7 8">
    <name type="scientific">Krasilnikoviella flava</name>
    <dbReference type="NCBI Taxonomy" id="526729"/>
    <lineage>
        <taxon>Bacteria</taxon>
        <taxon>Bacillati</taxon>
        <taxon>Actinomycetota</taxon>
        <taxon>Actinomycetes</taxon>
        <taxon>Micrococcales</taxon>
        <taxon>Promicromonosporaceae</taxon>
        <taxon>Krasilnikoviella</taxon>
    </lineage>
</organism>
<gene>
    <name evidence="7" type="ORF">SAMN04324258_1781</name>
</gene>
<evidence type="ECO:0000256" key="3">
    <source>
        <dbReference type="ARBA" id="ARBA00022448"/>
    </source>
</evidence>
<dbReference type="GO" id="GO:0030288">
    <property type="term" value="C:outer membrane-bounded periplasmic space"/>
    <property type="evidence" value="ECO:0007669"/>
    <property type="project" value="TreeGrafter"/>
</dbReference>
<comment type="similarity">
    <text evidence="2">Belongs to the bacterial solute-binding protein 8 family.</text>
</comment>
<protein>
    <submittedName>
        <fullName evidence="7">Substrate-binding protein</fullName>
    </submittedName>
</protein>
<keyword evidence="8" id="KW-1185">Reference proteome</keyword>
<dbReference type="InterPro" id="IPR051313">
    <property type="entry name" value="Bact_iron-sidero_bind"/>
</dbReference>
<dbReference type="PANTHER" id="PTHR30532">
    <property type="entry name" value="IRON III DICITRATE-BINDING PERIPLASMIC PROTEIN"/>
    <property type="match status" value="1"/>
</dbReference>
<feature type="chain" id="PRO_5013182655" evidence="5">
    <location>
        <begin position="28"/>
        <end position="325"/>
    </location>
</feature>
<evidence type="ECO:0000259" key="6">
    <source>
        <dbReference type="PROSITE" id="PS50983"/>
    </source>
</evidence>
<evidence type="ECO:0000256" key="2">
    <source>
        <dbReference type="ARBA" id="ARBA00008814"/>
    </source>
</evidence>
<dbReference type="SUPFAM" id="SSF53807">
    <property type="entry name" value="Helical backbone' metal receptor"/>
    <property type="match status" value="1"/>
</dbReference>
<dbReference type="InterPro" id="IPR002491">
    <property type="entry name" value="ABC_transptr_periplasmic_BD"/>
</dbReference>
<feature type="signal peptide" evidence="5">
    <location>
        <begin position="1"/>
        <end position="27"/>
    </location>
</feature>
<dbReference type="STRING" id="526729.SAMN04324258_1781"/>
<dbReference type="PROSITE" id="PS51257">
    <property type="entry name" value="PROKAR_LIPOPROTEIN"/>
    <property type="match status" value="1"/>
</dbReference>
<dbReference type="RefSeq" id="WP_079573601.1">
    <property type="nucleotide sequence ID" value="NZ_FUZQ01000003.1"/>
</dbReference>
<dbReference type="Proteomes" id="UP000189777">
    <property type="component" value="Unassembled WGS sequence"/>
</dbReference>
<sequence>MSPTRTVAALGTALLALSLTACGSAGAADDGASSAAEGDGGTRTVESTFTGEDVEIPADPQRVVALWRTGTELAELGVVPVASLEDEFLPEELGERYDAVADVPTVGTWEGVDIEKLIAAEPDLIIGMDNGSLGIDYEEISQVAPTVILDIAEPTDVWANYPTVADLVGRATDSDERQKALDAELAAIEEEHGDVLTGLEATHLSTMDGIWVSTSKSLAYQRLTGAGFGYNPAYTENPERYVTELATENLPDLAGQDALFYAVNLDGSVDAPTQEILDSASWQRLPAVEAGHAFPMTSGTIYTFDAAEQQVEDLRAAAETLAADR</sequence>
<accession>A0A1T5K2V0</accession>
<dbReference type="PANTHER" id="PTHR30532:SF1">
    <property type="entry name" value="IRON(3+)-HYDROXAMATE-BINDING PROTEIN FHUD"/>
    <property type="match status" value="1"/>
</dbReference>
<dbReference type="AlphaFoldDB" id="A0A1T5K2V0"/>
<comment type="subcellular location">
    <subcellularLocation>
        <location evidence="1">Cell envelope</location>
    </subcellularLocation>
</comment>
<dbReference type="OrthoDB" id="9793175at2"/>
<dbReference type="PROSITE" id="PS50983">
    <property type="entry name" value="FE_B12_PBP"/>
    <property type="match status" value="1"/>
</dbReference>
<name>A0A1T5K2V0_9MICO</name>
<evidence type="ECO:0000256" key="1">
    <source>
        <dbReference type="ARBA" id="ARBA00004196"/>
    </source>
</evidence>
<dbReference type="Pfam" id="PF01497">
    <property type="entry name" value="Peripla_BP_2"/>
    <property type="match status" value="1"/>
</dbReference>
<evidence type="ECO:0000313" key="7">
    <source>
        <dbReference type="EMBL" id="SKC57880.1"/>
    </source>
</evidence>
<feature type="domain" description="Fe/B12 periplasmic-binding" evidence="6">
    <location>
        <begin position="62"/>
        <end position="325"/>
    </location>
</feature>
<dbReference type="EMBL" id="FUZQ01000003">
    <property type="protein sequence ID" value="SKC57880.1"/>
    <property type="molecule type" value="Genomic_DNA"/>
</dbReference>
<keyword evidence="4 5" id="KW-0732">Signal</keyword>